<dbReference type="CDD" id="cd06261">
    <property type="entry name" value="TM_PBP2"/>
    <property type="match status" value="1"/>
</dbReference>
<evidence type="ECO:0000256" key="1">
    <source>
        <dbReference type="ARBA" id="ARBA00004651"/>
    </source>
</evidence>
<evidence type="ECO:0000256" key="4">
    <source>
        <dbReference type="ARBA" id="ARBA00022692"/>
    </source>
</evidence>
<keyword evidence="2 7" id="KW-0813">Transport</keyword>
<dbReference type="InterPro" id="IPR051393">
    <property type="entry name" value="ABC_transporter_permease"/>
</dbReference>
<accession>A0A096DJM3</accession>
<dbReference type="Gene3D" id="1.10.3720.10">
    <property type="entry name" value="MetI-like"/>
    <property type="match status" value="1"/>
</dbReference>
<evidence type="ECO:0000313" key="9">
    <source>
        <dbReference type="EMBL" id="KGG79481.1"/>
    </source>
</evidence>
<evidence type="ECO:0000256" key="7">
    <source>
        <dbReference type="RuleBase" id="RU363032"/>
    </source>
</evidence>
<reference evidence="9 10" key="1">
    <citation type="submission" date="2013-12" db="EMBL/GenBank/DDBJ databases">
        <title>Draft genome sequence of Caloranaerobacter sp. H53214.</title>
        <authorList>
            <person name="Jiang L.J."/>
            <person name="Shao Z.Z."/>
            <person name="Long M.N."/>
        </authorList>
    </citation>
    <scope>NUCLEOTIDE SEQUENCE [LARGE SCALE GENOMIC DNA]</scope>
    <source>
        <strain evidence="9 10">H53214</strain>
    </source>
</reference>
<evidence type="ECO:0000259" key="8">
    <source>
        <dbReference type="PROSITE" id="PS50928"/>
    </source>
</evidence>
<dbReference type="SUPFAM" id="SSF161098">
    <property type="entry name" value="MetI-like"/>
    <property type="match status" value="1"/>
</dbReference>
<dbReference type="GO" id="GO:0005886">
    <property type="term" value="C:plasma membrane"/>
    <property type="evidence" value="ECO:0007669"/>
    <property type="project" value="UniProtKB-SubCell"/>
</dbReference>
<feature type="transmembrane region" description="Helical" evidence="7">
    <location>
        <begin position="53"/>
        <end position="74"/>
    </location>
</feature>
<evidence type="ECO:0000256" key="2">
    <source>
        <dbReference type="ARBA" id="ARBA00022448"/>
    </source>
</evidence>
<sequence length="238" mass="26855">LSITKSIVEPLFLKSVVNTLYFSVIFIPLTMFCSVALAVLLDRKIKGINFIRTVFFIPYVISIISASLIFMMLFNGDKGLVNGVLDLLNIEGPNWLSDTKLAMPVIAIMSSWRRIGYFMLIYLAGLQNIPKSLYEAADIDGASTFQQFRTITWPLLRRITMVVFILLLINCFNVFQEIFVMTGGGPGDSTITIPFLIYNEAFKYFHIGKASAMSYILFVVVVIISLVQNKINSKKLDY</sequence>
<proteinExistence type="inferred from homology"/>
<dbReference type="Pfam" id="PF00528">
    <property type="entry name" value="BPD_transp_1"/>
    <property type="match status" value="1"/>
</dbReference>
<feature type="transmembrane region" description="Helical" evidence="7">
    <location>
        <begin position="101"/>
        <end position="124"/>
    </location>
</feature>
<evidence type="ECO:0000313" key="10">
    <source>
        <dbReference type="Proteomes" id="UP000029622"/>
    </source>
</evidence>
<dbReference type="EMBL" id="AZTB01000099">
    <property type="protein sequence ID" value="KGG79481.1"/>
    <property type="molecule type" value="Genomic_DNA"/>
</dbReference>
<protein>
    <recommendedName>
        <fullName evidence="8">ABC transmembrane type-1 domain-containing protein</fullName>
    </recommendedName>
</protein>
<evidence type="ECO:0000256" key="3">
    <source>
        <dbReference type="ARBA" id="ARBA00022475"/>
    </source>
</evidence>
<feature type="non-terminal residue" evidence="9">
    <location>
        <position position="1"/>
    </location>
</feature>
<dbReference type="RefSeq" id="WP_035165065.1">
    <property type="nucleotide sequence ID" value="NZ_AZTB01000099.1"/>
</dbReference>
<dbReference type="GO" id="GO:0055085">
    <property type="term" value="P:transmembrane transport"/>
    <property type="evidence" value="ECO:0007669"/>
    <property type="project" value="InterPro"/>
</dbReference>
<organism evidence="9 10">
    <name type="scientific">Caloranaerobacter azorensis H53214</name>
    <dbReference type="NCBI Taxonomy" id="1156417"/>
    <lineage>
        <taxon>Bacteria</taxon>
        <taxon>Bacillati</taxon>
        <taxon>Bacillota</taxon>
        <taxon>Tissierellia</taxon>
        <taxon>Tissierellales</taxon>
        <taxon>Thermohalobacteraceae</taxon>
        <taxon>Caloranaerobacter</taxon>
    </lineage>
</organism>
<name>A0A096DJM3_9FIRM</name>
<keyword evidence="6 7" id="KW-0472">Membrane</keyword>
<keyword evidence="4 7" id="KW-0812">Transmembrane</keyword>
<comment type="similarity">
    <text evidence="7">Belongs to the binding-protein-dependent transport system permease family.</text>
</comment>
<dbReference type="Proteomes" id="UP000029622">
    <property type="component" value="Unassembled WGS sequence"/>
</dbReference>
<dbReference type="STRING" id="1156417.Y919_11800"/>
<feature type="transmembrane region" description="Helical" evidence="7">
    <location>
        <begin position="20"/>
        <end position="41"/>
    </location>
</feature>
<dbReference type="PANTHER" id="PTHR30193:SF37">
    <property type="entry name" value="INNER MEMBRANE ABC TRANSPORTER PERMEASE PROTEIN YCJO"/>
    <property type="match status" value="1"/>
</dbReference>
<dbReference type="AlphaFoldDB" id="A0A096DJM3"/>
<keyword evidence="3" id="KW-1003">Cell membrane</keyword>
<dbReference type="InterPro" id="IPR035906">
    <property type="entry name" value="MetI-like_sf"/>
</dbReference>
<feature type="transmembrane region" description="Helical" evidence="7">
    <location>
        <begin position="155"/>
        <end position="175"/>
    </location>
</feature>
<dbReference type="PANTHER" id="PTHR30193">
    <property type="entry name" value="ABC TRANSPORTER PERMEASE PROTEIN"/>
    <property type="match status" value="1"/>
</dbReference>
<feature type="domain" description="ABC transmembrane type-1" evidence="8">
    <location>
        <begin position="16"/>
        <end position="228"/>
    </location>
</feature>
<keyword evidence="5 7" id="KW-1133">Transmembrane helix</keyword>
<comment type="subcellular location">
    <subcellularLocation>
        <location evidence="1 7">Cell membrane</location>
        <topology evidence="1 7">Multi-pass membrane protein</topology>
    </subcellularLocation>
</comment>
<dbReference type="PROSITE" id="PS50928">
    <property type="entry name" value="ABC_TM1"/>
    <property type="match status" value="1"/>
</dbReference>
<dbReference type="InterPro" id="IPR000515">
    <property type="entry name" value="MetI-like"/>
</dbReference>
<comment type="caution">
    <text evidence="9">The sequence shown here is derived from an EMBL/GenBank/DDBJ whole genome shotgun (WGS) entry which is preliminary data.</text>
</comment>
<gene>
    <name evidence="9" type="ORF">Y919_11800</name>
</gene>
<evidence type="ECO:0000256" key="6">
    <source>
        <dbReference type="ARBA" id="ARBA00023136"/>
    </source>
</evidence>
<feature type="transmembrane region" description="Helical" evidence="7">
    <location>
        <begin position="204"/>
        <end position="227"/>
    </location>
</feature>
<evidence type="ECO:0000256" key="5">
    <source>
        <dbReference type="ARBA" id="ARBA00022989"/>
    </source>
</evidence>